<keyword evidence="1" id="KW-1133">Transmembrane helix</keyword>
<proteinExistence type="predicted"/>
<keyword evidence="1" id="KW-0812">Transmembrane</keyword>
<dbReference type="EMBL" id="QVID01000002">
    <property type="protein sequence ID" value="RFN58379.1"/>
    <property type="molecule type" value="Genomic_DNA"/>
</dbReference>
<organism evidence="2 3">
    <name type="scientific">Marixanthomonas ophiurae</name>
    <dbReference type="NCBI Taxonomy" id="387659"/>
    <lineage>
        <taxon>Bacteria</taxon>
        <taxon>Pseudomonadati</taxon>
        <taxon>Bacteroidota</taxon>
        <taxon>Flavobacteriia</taxon>
        <taxon>Flavobacteriales</taxon>
        <taxon>Flavobacteriaceae</taxon>
        <taxon>Marixanthomonas</taxon>
    </lineage>
</organism>
<dbReference type="Pfam" id="PF14054">
    <property type="entry name" value="DUF4249"/>
    <property type="match status" value="1"/>
</dbReference>
<protein>
    <submittedName>
        <fullName evidence="2">DUF4249 domain-containing protein</fullName>
    </submittedName>
</protein>
<evidence type="ECO:0000313" key="3">
    <source>
        <dbReference type="Proteomes" id="UP000261082"/>
    </source>
</evidence>
<reference evidence="2 3" key="1">
    <citation type="journal article" date="2007" name="Int. J. Syst. Evol. Microbiol.">
        <title>Marixanthomonas ophiurae gen. nov., sp. nov., a marine bacterium of the family Flavobacteriaceae isolated from a deep-sea brittle star.</title>
        <authorList>
            <person name="Romanenko L.A."/>
            <person name="Uchino M."/>
            <person name="Frolova G.M."/>
            <person name="Mikhailov V.V."/>
        </authorList>
    </citation>
    <scope>NUCLEOTIDE SEQUENCE [LARGE SCALE GENOMIC DNA]</scope>
    <source>
        <strain evidence="2 3">KMM 3046</strain>
    </source>
</reference>
<keyword evidence="1" id="KW-0472">Membrane</keyword>
<dbReference type="Proteomes" id="UP000261082">
    <property type="component" value="Unassembled WGS sequence"/>
</dbReference>
<evidence type="ECO:0000313" key="2">
    <source>
        <dbReference type="EMBL" id="RFN58379.1"/>
    </source>
</evidence>
<accession>A0A3E1Q8B6</accession>
<dbReference type="PROSITE" id="PS51257">
    <property type="entry name" value="PROKAR_LIPOPROTEIN"/>
    <property type="match status" value="1"/>
</dbReference>
<gene>
    <name evidence="2" type="ORF">DZ858_14255</name>
</gene>
<evidence type="ECO:0000256" key="1">
    <source>
        <dbReference type="SAM" id="Phobius"/>
    </source>
</evidence>
<keyword evidence="3" id="KW-1185">Reference proteome</keyword>
<feature type="transmembrane region" description="Helical" evidence="1">
    <location>
        <begin position="12"/>
        <end position="30"/>
    </location>
</feature>
<dbReference type="InterPro" id="IPR025345">
    <property type="entry name" value="DUF4249"/>
</dbReference>
<dbReference type="OrthoDB" id="1062680at2"/>
<sequence>MMKTGLRDKNLKLKSITMVLVFLTAVFLYGCVEEIDFETETFESALVVEATITNETKLQTITLSRTFQFEEDGPSAEANATVSVTDSMGNQYSFEETDIPGVYQSSTTFSAQPDRDYQLSIITANGRSYSSSPVALESTTQIDDLYVERETNESGEVGVSIFVDSYNPNEQETYYRFEYEETYKIVSPLRGSKDIEVISFNPPEVELVPKTREEEVCYATQQSKSILLASTNLLAQDRLSRYEVRFIKRINPIISQRYSILVKQNSISRDTYRFYEKLKSFSESESLFSQVQPGFIEGNIFSLESDTEKVIGIFNVASVSSQRMFFNYSDLFAEDESPGTFVDDCRLTRPELPLLVNQVESGLIKFVLEATGPGNPDIGFGPYFIAQKPCVDCTVFGSNVVPEFWEE</sequence>
<comment type="caution">
    <text evidence="2">The sequence shown here is derived from an EMBL/GenBank/DDBJ whole genome shotgun (WGS) entry which is preliminary data.</text>
</comment>
<name>A0A3E1Q8B6_9FLAO</name>
<dbReference type="AlphaFoldDB" id="A0A3E1Q8B6"/>
<dbReference type="RefSeq" id="WP_117160327.1">
    <property type="nucleotide sequence ID" value="NZ_QVID01000002.1"/>
</dbReference>